<proteinExistence type="predicted"/>
<keyword evidence="1" id="KW-0472">Membrane</keyword>
<feature type="transmembrane region" description="Helical" evidence="1">
    <location>
        <begin position="31"/>
        <end position="49"/>
    </location>
</feature>
<feature type="domain" description="Acyltransferase 3" evidence="2">
    <location>
        <begin position="6"/>
        <end position="320"/>
    </location>
</feature>
<keyword evidence="4" id="KW-1185">Reference proteome</keyword>
<gene>
    <name evidence="3" type="ORF">ACFQ35_04365</name>
</gene>
<dbReference type="InterPro" id="IPR002656">
    <property type="entry name" value="Acyl_transf_3_dom"/>
</dbReference>
<reference evidence="4" key="1">
    <citation type="journal article" date="2019" name="Int. J. Syst. Evol. Microbiol.">
        <title>The Global Catalogue of Microorganisms (GCM) 10K type strain sequencing project: providing services to taxonomists for standard genome sequencing and annotation.</title>
        <authorList>
            <consortium name="The Broad Institute Genomics Platform"/>
            <consortium name="The Broad Institute Genome Sequencing Center for Infectious Disease"/>
            <person name="Wu L."/>
            <person name="Ma J."/>
        </authorList>
    </citation>
    <scope>NUCLEOTIDE SEQUENCE [LARGE SCALE GENOMIC DNA]</scope>
    <source>
        <strain evidence="4">CCUG 49584</strain>
    </source>
</reference>
<protein>
    <submittedName>
        <fullName evidence="3">Acyltransferase family protein</fullName>
        <ecNumber evidence="3">2.3.-.-</ecNumber>
    </submittedName>
</protein>
<dbReference type="RefSeq" id="WP_289388050.1">
    <property type="nucleotide sequence ID" value="NZ_JAUCBM010000009.1"/>
</dbReference>
<accession>A0ABW3V0B5</accession>
<feature type="transmembrane region" description="Helical" evidence="1">
    <location>
        <begin position="186"/>
        <end position="206"/>
    </location>
</feature>
<feature type="transmembrane region" description="Helical" evidence="1">
    <location>
        <begin position="7"/>
        <end position="25"/>
    </location>
</feature>
<evidence type="ECO:0000256" key="1">
    <source>
        <dbReference type="SAM" id="Phobius"/>
    </source>
</evidence>
<evidence type="ECO:0000259" key="2">
    <source>
        <dbReference type="Pfam" id="PF01757"/>
    </source>
</evidence>
<dbReference type="Proteomes" id="UP001597263">
    <property type="component" value="Unassembled WGS sequence"/>
</dbReference>
<dbReference type="GO" id="GO:0016746">
    <property type="term" value="F:acyltransferase activity"/>
    <property type="evidence" value="ECO:0007669"/>
    <property type="project" value="UniProtKB-KW"/>
</dbReference>
<feature type="transmembrane region" description="Helical" evidence="1">
    <location>
        <begin position="159"/>
        <end position="180"/>
    </location>
</feature>
<evidence type="ECO:0000313" key="3">
    <source>
        <dbReference type="EMBL" id="MFD1226393.1"/>
    </source>
</evidence>
<dbReference type="PANTHER" id="PTHR23028">
    <property type="entry name" value="ACETYLTRANSFERASE"/>
    <property type="match status" value="1"/>
</dbReference>
<dbReference type="Pfam" id="PF01757">
    <property type="entry name" value="Acyl_transf_3"/>
    <property type="match status" value="1"/>
</dbReference>
<dbReference type="InterPro" id="IPR050879">
    <property type="entry name" value="Acyltransferase_3"/>
</dbReference>
<keyword evidence="1" id="KW-1133">Transmembrane helix</keyword>
<feature type="transmembrane region" description="Helical" evidence="1">
    <location>
        <begin position="277"/>
        <end position="295"/>
    </location>
</feature>
<feature type="transmembrane region" description="Helical" evidence="1">
    <location>
        <begin position="70"/>
        <end position="89"/>
    </location>
</feature>
<keyword evidence="3" id="KW-0808">Transferase</keyword>
<feature type="transmembrane region" description="Helical" evidence="1">
    <location>
        <begin position="242"/>
        <end position="265"/>
    </location>
</feature>
<dbReference type="PANTHER" id="PTHR23028:SF53">
    <property type="entry name" value="ACYL_TRANSF_3 DOMAIN-CONTAINING PROTEIN"/>
    <property type="match status" value="1"/>
</dbReference>
<feature type="transmembrane region" description="Helical" evidence="1">
    <location>
        <begin position="95"/>
        <end position="115"/>
    </location>
</feature>
<dbReference type="EC" id="2.3.-.-" evidence="3"/>
<organism evidence="3 4">
    <name type="scientific">Pseudochrobactrum kiredjianiae</name>
    <dbReference type="NCBI Taxonomy" id="386305"/>
    <lineage>
        <taxon>Bacteria</taxon>
        <taxon>Pseudomonadati</taxon>
        <taxon>Pseudomonadota</taxon>
        <taxon>Alphaproteobacteria</taxon>
        <taxon>Hyphomicrobiales</taxon>
        <taxon>Brucellaceae</taxon>
        <taxon>Pseudochrobactrum</taxon>
    </lineage>
</organism>
<feature type="transmembrane region" description="Helical" evidence="1">
    <location>
        <begin position="332"/>
        <end position="353"/>
    </location>
</feature>
<keyword evidence="3" id="KW-0012">Acyltransferase</keyword>
<feature type="transmembrane region" description="Helical" evidence="1">
    <location>
        <begin position="301"/>
        <end position="320"/>
    </location>
</feature>
<comment type="caution">
    <text evidence="3">The sequence shown here is derived from an EMBL/GenBank/DDBJ whole genome shotgun (WGS) entry which is preliminary data.</text>
</comment>
<sequence length="361" mass="40164">MTYRDDIDGLRAIAVIAVIFSHIHLMPGGYIGVDVFFVISGFLIAPRILEKIKSNEFSIFDFYTRRAKRLLPQVYAVIFANFVAAYLLFAPSDIIAFGKSAIATVLYGSNFYFLAQTGYFAPDAITQPLLHTWSLAVEEQFYFVAPLIIYGLVKLQRPLLFGALIGLASLLACLLTTQLWTSANFFLLPFRAWEFIIGAAIAYVPLPPRNFRNVSAFSGLALIALSALTLKETSLFPGVNAVPVVAGTALIIWSGSATTLAKVLATLPLRLTGRASYSLYIWHWPIIVFYSYYSYNDFSFNAQLQMLVATFIAGFLFWYVFEEPIRKSKITFRFAVVATVSASLSVVAVSLFIKHEKGIPQ</sequence>
<dbReference type="EMBL" id="JBHTMA010000026">
    <property type="protein sequence ID" value="MFD1226393.1"/>
    <property type="molecule type" value="Genomic_DNA"/>
</dbReference>
<feature type="transmembrane region" description="Helical" evidence="1">
    <location>
        <begin position="213"/>
        <end position="230"/>
    </location>
</feature>
<name>A0ABW3V0B5_9HYPH</name>
<evidence type="ECO:0000313" key="4">
    <source>
        <dbReference type="Proteomes" id="UP001597263"/>
    </source>
</evidence>
<keyword evidence="1" id="KW-0812">Transmembrane</keyword>